<dbReference type="EMBL" id="JAYMGO010000008">
    <property type="protein sequence ID" value="KAL1269195.1"/>
    <property type="molecule type" value="Genomic_DNA"/>
</dbReference>
<dbReference type="PROSITE" id="PS50994">
    <property type="entry name" value="INTEGRASE"/>
    <property type="match status" value="1"/>
</dbReference>
<dbReference type="PANTHER" id="PTHR37984:SF9">
    <property type="entry name" value="INTEGRASE CATALYTIC DOMAIN-CONTAINING PROTEIN"/>
    <property type="match status" value="1"/>
</dbReference>
<evidence type="ECO:0000259" key="2">
    <source>
        <dbReference type="PROSITE" id="PS50994"/>
    </source>
</evidence>
<feature type="region of interest" description="Disordered" evidence="1">
    <location>
        <begin position="1"/>
        <end position="30"/>
    </location>
</feature>
<proteinExistence type="predicted"/>
<evidence type="ECO:0000313" key="4">
    <source>
        <dbReference type="Proteomes" id="UP001558613"/>
    </source>
</evidence>
<dbReference type="PANTHER" id="PTHR37984">
    <property type="entry name" value="PROTEIN CBG26694"/>
    <property type="match status" value="1"/>
</dbReference>
<feature type="domain" description="Integrase catalytic" evidence="2">
    <location>
        <begin position="6"/>
        <end position="176"/>
    </location>
</feature>
<dbReference type="Proteomes" id="UP001558613">
    <property type="component" value="Unassembled WGS sequence"/>
</dbReference>
<dbReference type="Gene3D" id="3.30.420.10">
    <property type="entry name" value="Ribonuclease H-like superfamily/Ribonuclease H"/>
    <property type="match status" value="1"/>
</dbReference>
<comment type="caution">
    <text evidence="3">The sequence shown here is derived from an EMBL/GenBank/DDBJ whole genome shotgun (WGS) entry which is preliminary data.</text>
</comment>
<sequence length="314" mass="35089">MPEPVQVRSPAKMATMPESDLPEPRHTSSDLPEPRHVIFLMISLQKSLLHVSACTPPPSSAPLKLKALFAHHRVPEVLVTDSGPQFSASDFADFAKDYDFHHVTSRPHYPQSNGEAERAVRTVKALLRKGEDPHKALMAYRATPLASGASPAQLLMGRNIRTTLPVNPSTLKLAWPNLSTFKKKDKDLKEKQAQWYNKRHRVQAKPALQTAQSVWIKNLPNPGRVTNPADTPCSYIVERQNADHHYSDSGPLLDRCPANIRPAGHRRPTTFFLIVFPADLQRQPPHFRQRSADEPLVYLLFAGGPRSVRGSLTV</sequence>
<reference evidence="3 4" key="1">
    <citation type="submission" date="2023-09" db="EMBL/GenBank/DDBJ databases">
        <authorList>
            <person name="Wang M."/>
        </authorList>
    </citation>
    <scope>NUCLEOTIDE SEQUENCE [LARGE SCALE GENOMIC DNA]</scope>
    <source>
        <strain evidence="3">GT-2023</strain>
        <tissue evidence="3">Liver</tissue>
    </source>
</reference>
<evidence type="ECO:0000313" key="3">
    <source>
        <dbReference type="EMBL" id="KAL1269195.1"/>
    </source>
</evidence>
<dbReference type="SUPFAM" id="SSF53098">
    <property type="entry name" value="Ribonuclease H-like"/>
    <property type="match status" value="1"/>
</dbReference>
<dbReference type="InterPro" id="IPR012337">
    <property type="entry name" value="RNaseH-like_sf"/>
</dbReference>
<gene>
    <name evidence="3" type="ORF">QQF64_031484</name>
</gene>
<evidence type="ECO:0000256" key="1">
    <source>
        <dbReference type="SAM" id="MobiDB-lite"/>
    </source>
</evidence>
<organism evidence="3 4">
    <name type="scientific">Cirrhinus molitorella</name>
    <name type="common">mud carp</name>
    <dbReference type="NCBI Taxonomy" id="172907"/>
    <lineage>
        <taxon>Eukaryota</taxon>
        <taxon>Metazoa</taxon>
        <taxon>Chordata</taxon>
        <taxon>Craniata</taxon>
        <taxon>Vertebrata</taxon>
        <taxon>Euteleostomi</taxon>
        <taxon>Actinopterygii</taxon>
        <taxon>Neopterygii</taxon>
        <taxon>Teleostei</taxon>
        <taxon>Ostariophysi</taxon>
        <taxon>Cypriniformes</taxon>
        <taxon>Cyprinidae</taxon>
        <taxon>Labeoninae</taxon>
        <taxon>Labeonini</taxon>
        <taxon>Cirrhinus</taxon>
    </lineage>
</organism>
<accession>A0ABR3MX27</accession>
<name>A0ABR3MX27_9TELE</name>
<dbReference type="InterPro" id="IPR050951">
    <property type="entry name" value="Retrovirus_Pol_polyprotein"/>
</dbReference>
<dbReference type="InterPro" id="IPR036397">
    <property type="entry name" value="RNaseH_sf"/>
</dbReference>
<keyword evidence="4" id="KW-1185">Reference proteome</keyword>
<dbReference type="InterPro" id="IPR001584">
    <property type="entry name" value="Integrase_cat-core"/>
</dbReference>
<protein>
    <recommendedName>
        <fullName evidence="2">Integrase catalytic domain-containing protein</fullName>
    </recommendedName>
</protein>